<dbReference type="InterPro" id="IPR051781">
    <property type="entry name" value="Metallo-dep_Hydrolase"/>
</dbReference>
<organism evidence="3 4">
    <name type="scientific">Pontibacter lucknowensis</name>
    <dbReference type="NCBI Taxonomy" id="1077936"/>
    <lineage>
        <taxon>Bacteria</taxon>
        <taxon>Pseudomonadati</taxon>
        <taxon>Bacteroidota</taxon>
        <taxon>Cytophagia</taxon>
        <taxon>Cytophagales</taxon>
        <taxon>Hymenobacteraceae</taxon>
        <taxon>Pontibacter</taxon>
    </lineage>
</organism>
<dbReference type="InterPro" id="IPR032466">
    <property type="entry name" value="Metal_Hydrolase"/>
</dbReference>
<dbReference type="Gene3D" id="3.30.110.90">
    <property type="entry name" value="Amidohydrolase"/>
    <property type="match status" value="1"/>
</dbReference>
<dbReference type="AlphaFoldDB" id="A0A1N7AZP6"/>
<sequence length="456" mass="50528">MKAYFLLLFLIVSLYPTLAQQPVNSRDREVVFRGVSLIPMDKERVIENQTVVVKDGKITAIGNASKVKHSKNALIVDGKGKYLMPGLAEMHAHVPPVDDLEPMKEVLQLFTLHGITTIRGMLGHPRHLELRSKLQSGELIGPRFYTSGPSLNGNSVKTPEAGAEMVRQQKQAGYDFLKLHPGLNNETFGAIASTANQIGMPFAGHVSYDVGVWRAIEAGYASIDHMDGFVESLVPGLEAIPEQEAGLFAMYIADQADTTRIPKLMTALREKNIWVVPTQALAERWMSPAESPETLGNKPEMKYMNPKTVQNWVATKQKLMADPRYDAEAINRYVDLRRKLIKACNDNQVGLLLGCDAPQVFNVPGISTHQELEYLVAAGLSPYEALRTGTVNVGRYFDRDDIGVLKVGATADMLLLHGNPLNDISQTQRIAGIVIGHTYLPETYIKQELKKMEKTR</sequence>
<reference evidence="4" key="1">
    <citation type="submission" date="2017-01" db="EMBL/GenBank/DDBJ databases">
        <authorList>
            <person name="Varghese N."/>
            <person name="Submissions S."/>
        </authorList>
    </citation>
    <scope>NUCLEOTIDE SEQUENCE [LARGE SCALE GENOMIC DNA]</scope>
    <source>
        <strain evidence="4">DM9</strain>
    </source>
</reference>
<protein>
    <submittedName>
        <fullName evidence="3">Imidazolonepropionase</fullName>
    </submittedName>
</protein>
<dbReference type="GO" id="GO:0016810">
    <property type="term" value="F:hydrolase activity, acting on carbon-nitrogen (but not peptide) bonds"/>
    <property type="evidence" value="ECO:0007669"/>
    <property type="project" value="InterPro"/>
</dbReference>
<proteinExistence type="predicted"/>
<feature type="domain" description="Amidohydrolase-related" evidence="2">
    <location>
        <begin position="82"/>
        <end position="428"/>
    </location>
</feature>
<dbReference type="EMBL" id="FTNM01000006">
    <property type="protein sequence ID" value="SIR44565.1"/>
    <property type="molecule type" value="Genomic_DNA"/>
</dbReference>
<feature type="signal peptide" evidence="1">
    <location>
        <begin position="1"/>
        <end position="19"/>
    </location>
</feature>
<evidence type="ECO:0000259" key="2">
    <source>
        <dbReference type="Pfam" id="PF01979"/>
    </source>
</evidence>
<dbReference type="InterPro" id="IPR006680">
    <property type="entry name" value="Amidohydro-rel"/>
</dbReference>
<gene>
    <name evidence="3" type="ORF">SAMN05421545_3703</name>
</gene>
<keyword evidence="4" id="KW-1185">Reference proteome</keyword>
<dbReference type="STRING" id="1077936.SAMN05421545_3703"/>
<evidence type="ECO:0000313" key="3">
    <source>
        <dbReference type="EMBL" id="SIR44565.1"/>
    </source>
</evidence>
<dbReference type="SUPFAM" id="SSF51556">
    <property type="entry name" value="Metallo-dependent hydrolases"/>
    <property type="match status" value="1"/>
</dbReference>
<evidence type="ECO:0000256" key="1">
    <source>
        <dbReference type="SAM" id="SignalP"/>
    </source>
</evidence>
<dbReference type="InterPro" id="IPR011059">
    <property type="entry name" value="Metal-dep_hydrolase_composite"/>
</dbReference>
<dbReference type="Gene3D" id="2.30.40.10">
    <property type="entry name" value="Urease, subunit C, domain 1"/>
    <property type="match status" value="1"/>
</dbReference>
<dbReference type="Gene3D" id="3.40.50.10910">
    <property type="entry name" value="Amidohydrolase"/>
    <property type="match status" value="1"/>
</dbReference>
<dbReference type="Gene3D" id="1.20.58.520">
    <property type="entry name" value="Amidohydrolase"/>
    <property type="match status" value="1"/>
</dbReference>
<evidence type="ECO:0000313" key="4">
    <source>
        <dbReference type="Proteomes" id="UP000185924"/>
    </source>
</evidence>
<dbReference type="Proteomes" id="UP000185924">
    <property type="component" value="Unassembled WGS sequence"/>
</dbReference>
<dbReference type="PANTHER" id="PTHR43135">
    <property type="entry name" value="ALPHA-D-RIBOSE 1-METHYLPHOSPHONATE 5-TRIPHOSPHATE DIPHOSPHATASE"/>
    <property type="match status" value="1"/>
</dbReference>
<accession>A0A1N7AZP6</accession>
<dbReference type="PANTHER" id="PTHR43135:SF3">
    <property type="entry name" value="ALPHA-D-RIBOSE 1-METHYLPHOSPHONATE 5-TRIPHOSPHATE DIPHOSPHATASE"/>
    <property type="match status" value="1"/>
</dbReference>
<dbReference type="RefSeq" id="WP_076423170.1">
    <property type="nucleotide sequence ID" value="NZ_FTNM01000006.1"/>
</dbReference>
<dbReference type="Pfam" id="PF01979">
    <property type="entry name" value="Amidohydro_1"/>
    <property type="match status" value="1"/>
</dbReference>
<dbReference type="SUPFAM" id="SSF51338">
    <property type="entry name" value="Composite domain of metallo-dependent hydrolases"/>
    <property type="match status" value="1"/>
</dbReference>
<feature type="chain" id="PRO_5012026288" evidence="1">
    <location>
        <begin position="20"/>
        <end position="456"/>
    </location>
</feature>
<name>A0A1N7AZP6_9BACT</name>
<keyword evidence="1" id="KW-0732">Signal</keyword>
<dbReference type="OrthoDB" id="9797498at2"/>